<dbReference type="Gene3D" id="2.130.10.10">
    <property type="entry name" value="YVTN repeat-like/Quinoprotein amine dehydrogenase"/>
    <property type="match status" value="2"/>
</dbReference>
<organism evidence="8 9">
    <name type="scientific">Vibrio aestuarianus</name>
    <dbReference type="NCBI Taxonomy" id="28171"/>
    <lineage>
        <taxon>Bacteria</taxon>
        <taxon>Pseudomonadati</taxon>
        <taxon>Pseudomonadota</taxon>
        <taxon>Gammaproteobacteria</taxon>
        <taxon>Vibrionales</taxon>
        <taxon>Vibrionaceae</taxon>
        <taxon>Vibrio</taxon>
    </lineage>
</organism>
<feature type="chain" id="PRO_5040771102" evidence="6">
    <location>
        <begin position="24"/>
        <end position="1114"/>
    </location>
</feature>
<dbReference type="InterPro" id="IPR015943">
    <property type="entry name" value="WD40/YVTN_repeat-like_dom_sf"/>
</dbReference>
<dbReference type="Gene3D" id="1.10.10.60">
    <property type="entry name" value="Homeodomain-like"/>
    <property type="match status" value="2"/>
</dbReference>
<gene>
    <name evidence="8" type="ORF">L9X51_06175</name>
</gene>
<evidence type="ECO:0000256" key="6">
    <source>
        <dbReference type="SAM" id="SignalP"/>
    </source>
</evidence>
<reference evidence="8" key="1">
    <citation type="submission" date="2022-02" db="EMBL/GenBank/DDBJ databases">
        <title>Emergence and expansion in Europe of a Vibrio aestuarianus clonal complex pathogenic for oysters.</title>
        <authorList>
            <person name="Mesnil A."/>
            <person name="Travers M.-A."/>
        </authorList>
    </citation>
    <scope>NUCLEOTIDE SEQUENCE</scope>
    <source>
        <strain evidence="8">19_064_15T1</strain>
    </source>
</reference>
<keyword evidence="5" id="KW-0812">Transmembrane</keyword>
<comment type="caution">
    <text evidence="8">The sequence shown here is derived from an EMBL/GenBank/DDBJ whole genome shotgun (WGS) entry which is preliminary data.</text>
</comment>
<dbReference type="GO" id="GO:0003700">
    <property type="term" value="F:DNA-binding transcription factor activity"/>
    <property type="evidence" value="ECO:0007669"/>
    <property type="project" value="InterPro"/>
</dbReference>
<keyword evidence="4" id="KW-0175">Coiled coil</keyword>
<evidence type="ECO:0000256" key="4">
    <source>
        <dbReference type="SAM" id="Coils"/>
    </source>
</evidence>
<proteinExistence type="predicted"/>
<feature type="domain" description="HTH araC/xylS-type" evidence="7">
    <location>
        <begin position="1014"/>
        <end position="1112"/>
    </location>
</feature>
<keyword evidence="5" id="KW-1133">Transmembrane helix</keyword>
<keyword evidence="2" id="KW-0238">DNA-binding</keyword>
<sequence length="1114" mass="126938">MYSKYLSQVLCLLLLLLAWYAQALDKAPSIFYPLPTQAQGKVFVAQNLFLGDEGGIWIHDVHGKVVFFDGQNILPRRGSVLAQDSGHIAYFDNAFWSYVENEVYRTYPAQHRELVFSLTAGSVIKNIGASNGFIWLTDDAHFYTYNIQTKRIDTYPLSDMYQFNQVSQLTINDAKFLLSKWVLATNAGVYLSDGESFSHVLSSKKHFIEKLYFSAKNRELIVGTLNGALIIDIKNPNSQQPKRIGYSHVLSLAETDNEYWVGTEDGLFVYSFLTNNVVKLESNDQDSNGLPGNQIYSLVNDLQGGIWIATDKGIRYFSLFGFRFERNQQPQLIHNQIKKIVPRLDKKGYWVLTNQGLYQFDSNWNKIKLLFNLPINDFVQLSNTSLWLATHEGLVVYNLETEAEESSHLPLNLRTTDILHLTLDNNGLVWGANENQLWSYDVGANTLTNYGIDWFVDAFLPAKVTLLKATQRGLFIGTDHGVYTLNQGKIVFRRPTSGYGRSVNILEGSNGDIWFASSYGLFNLSHDRNEFTSIPLAEDNISPKCLAESQEGIWLTSSNGISLYNQQGDIKKHYAAPHGLIHNEFQSGVCTSSIIDDKAWLLSGSRFGLLRVSPGKLVTATPPNTSIIFSQISIDHTPVMIGRSRFHPLELKYGSSISFLFGSLPESRTQSLEFRIEGDGQWQPLEGSQLTLDHLLPGDYRILVRDNTQYPQNSTMNSLSFVVAKPWYLSSWAILFYSIIVLGCVAVASLWRSHWVAKANRELKSQVALKTEQLRHQSKIVLTNNHQLRKQLQIRHVFVEQMLDSISPTLDQLIYRTQLNQLGRLERLAQKVKRELTLLRNVRSDKASTQQIYDLSIILNSSIDSWRDEFDKAEITLVVNNELKQSYIESESFNFDLIFNTLLSDAVNRLYRNQSLQIHCYERERRLFVVIIDSGDQMMNSSVDGSTSGFEQEELHQLMRSSGGEIHIFSSSERNLTELSWPSVDLLTEESEAIELEDAAEKVTIEPLEKEWLKKVELLIQQYYSDPEFSTSSAAKLLFVSERSLQRRFKAVTGKTFKEYLNEVRLEKACQRLLAGEKISQVAFDSGFNDPSYFSQRFKHHFGLSPTQFIDDNE</sequence>
<dbReference type="EMBL" id="JAKNAX010000012">
    <property type="protein sequence ID" value="MDE1346023.1"/>
    <property type="molecule type" value="Genomic_DNA"/>
</dbReference>
<evidence type="ECO:0000313" key="9">
    <source>
        <dbReference type="Proteomes" id="UP001140978"/>
    </source>
</evidence>
<evidence type="ECO:0000256" key="5">
    <source>
        <dbReference type="SAM" id="Phobius"/>
    </source>
</evidence>
<feature type="coiled-coil region" evidence="4">
    <location>
        <begin position="815"/>
        <end position="842"/>
    </location>
</feature>
<keyword evidence="3" id="KW-0804">Transcription</keyword>
<dbReference type="InterPro" id="IPR018060">
    <property type="entry name" value="HTH_AraC"/>
</dbReference>
<dbReference type="InterPro" id="IPR018062">
    <property type="entry name" value="HTH_AraC-typ_CS"/>
</dbReference>
<dbReference type="RefSeq" id="WP_253910129.1">
    <property type="nucleotide sequence ID" value="NZ_JAKNAX010000012.1"/>
</dbReference>
<keyword evidence="6" id="KW-0732">Signal</keyword>
<dbReference type="SUPFAM" id="SSF63829">
    <property type="entry name" value="Calcium-dependent phosphotriesterase"/>
    <property type="match status" value="1"/>
</dbReference>
<dbReference type="Proteomes" id="UP001140978">
    <property type="component" value="Unassembled WGS sequence"/>
</dbReference>
<dbReference type="Pfam" id="PF12833">
    <property type="entry name" value="HTH_18"/>
    <property type="match status" value="1"/>
</dbReference>
<dbReference type="SMART" id="SM00342">
    <property type="entry name" value="HTH_ARAC"/>
    <property type="match status" value="1"/>
</dbReference>
<dbReference type="PROSITE" id="PS01124">
    <property type="entry name" value="HTH_ARAC_FAMILY_2"/>
    <property type="match status" value="1"/>
</dbReference>
<dbReference type="PANTHER" id="PTHR43280">
    <property type="entry name" value="ARAC-FAMILY TRANSCRIPTIONAL REGULATOR"/>
    <property type="match status" value="1"/>
</dbReference>
<evidence type="ECO:0000313" key="8">
    <source>
        <dbReference type="EMBL" id="MDE1346023.1"/>
    </source>
</evidence>
<name>A0A9X4F6L8_9VIBR</name>
<accession>A0A9X4F6L8</accession>
<dbReference type="InterPro" id="IPR009057">
    <property type="entry name" value="Homeodomain-like_sf"/>
</dbReference>
<dbReference type="SUPFAM" id="SSF101898">
    <property type="entry name" value="NHL repeat"/>
    <property type="match status" value="1"/>
</dbReference>
<dbReference type="PROSITE" id="PS00041">
    <property type="entry name" value="HTH_ARAC_FAMILY_1"/>
    <property type="match status" value="1"/>
</dbReference>
<protein>
    <submittedName>
        <fullName evidence="8">Helix-turn-helix domain-containing protein</fullName>
    </submittedName>
</protein>
<dbReference type="InterPro" id="IPR020449">
    <property type="entry name" value="Tscrpt_reg_AraC-type_HTH"/>
</dbReference>
<feature type="transmembrane region" description="Helical" evidence="5">
    <location>
        <begin position="727"/>
        <end position="751"/>
    </location>
</feature>
<feature type="signal peptide" evidence="6">
    <location>
        <begin position="1"/>
        <end position="23"/>
    </location>
</feature>
<keyword evidence="5" id="KW-0472">Membrane</keyword>
<evidence type="ECO:0000256" key="1">
    <source>
        <dbReference type="ARBA" id="ARBA00023015"/>
    </source>
</evidence>
<evidence type="ECO:0000256" key="3">
    <source>
        <dbReference type="ARBA" id="ARBA00023163"/>
    </source>
</evidence>
<dbReference type="SUPFAM" id="SSF46689">
    <property type="entry name" value="Homeodomain-like"/>
    <property type="match status" value="1"/>
</dbReference>
<evidence type="ECO:0000259" key="7">
    <source>
        <dbReference type="PROSITE" id="PS01124"/>
    </source>
</evidence>
<dbReference type="PRINTS" id="PR00032">
    <property type="entry name" value="HTHARAC"/>
</dbReference>
<dbReference type="GO" id="GO:0043565">
    <property type="term" value="F:sequence-specific DNA binding"/>
    <property type="evidence" value="ECO:0007669"/>
    <property type="project" value="InterPro"/>
</dbReference>
<evidence type="ECO:0000256" key="2">
    <source>
        <dbReference type="ARBA" id="ARBA00023125"/>
    </source>
</evidence>
<dbReference type="Gene3D" id="2.60.40.10">
    <property type="entry name" value="Immunoglobulins"/>
    <property type="match status" value="1"/>
</dbReference>
<keyword evidence="1" id="KW-0805">Transcription regulation</keyword>
<dbReference type="AlphaFoldDB" id="A0A9X4F6L8"/>
<dbReference type="InterPro" id="IPR013783">
    <property type="entry name" value="Ig-like_fold"/>
</dbReference>
<dbReference type="PANTHER" id="PTHR43280:SF28">
    <property type="entry name" value="HTH-TYPE TRANSCRIPTIONAL ACTIVATOR RHAS"/>
    <property type="match status" value="1"/>
</dbReference>